<reference evidence="1" key="1">
    <citation type="submission" date="2020-10" db="EMBL/GenBank/DDBJ databases">
        <authorList>
            <person name="Roach M.J.R."/>
        </authorList>
    </citation>
    <scope>NUCLEOTIDE SEQUENCE</scope>
    <source>
        <strain evidence="1">CBS 1945</strain>
    </source>
</reference>
<dbReference type="AlphaFoldDB" id="A0A875RW68"/>
<keyword evidence="2" id="KW-1185">Reference proteome</keyword>
<proteinExistence type="predicted"/>
<dbReference type="RefSeq" id="XP_038779672.1">
    <property type="nucleotide sequence ID" value="XM_038923744.1"/>
</dbReference>
<dbReference type="GeneID" id="62196893"/>
<gene>
    <name evidence="1" type="ORF">FOA43_003493</name>
</gene>
<protein>
    <submittedName>
        <fullName evidence="1">Uncharacterized protein</fullName>
    </submittedName>
</protein>
<dbReference type="InterPro" id="IPR014752">
    <property type="entry name" value="Arrestin-like_C"/>
</dbReference>
<name>A0A875RW68_EENNA</name>
<dbReference type="Proteomes" id="UP000662931">
    <property type="component" value="Chromosome 4"/>
</dbReference>
<sequence>MGLLSSSKRDIAVSFAYSIPEYRCFGPFDPNVKGTVEVKFLRKVKKILNIRVGLSGTVDGTFIHAYKTDANSDYGSGNTKRETFKDSTMLFDIGKYLSGHDSSESTIAGDFETGAVIKNEFDFRFPFEGTYLPSSCVNIGGSNDNQGIVSVIYKLYVTVTHRKEYRKMNYVQEFPEVVAYQADSMLPVTGSVTYKEYNICNIFRAKVKKFVFDPRLNMLVPSSLEKAHRRTRIIRSIWNDNYRKDIYSSLTKDISIFCVLHIPDAINIMHTFNQIIKLKIRVKLDVPMEPNFCFNNQSTGLGVFDIEQIGLYQIYDVNMKIQQYTDSHRDKLPLMLMTFKPGTLRFDIKDFIHNGTLDVWEHEISLDSFSRATASPVLYNFPIPTMMYGSVGDHFKCASTAEFEVVIGNANEREPKRKTFTALTHSMFHMGYQLAHHNAVEVEPVHNIEEPPPSYFKHDFTDLSGEVATSSGPASVPSRDYPK</sequence>
<evidence type="ECO:0000313" key="1">
    <source>
        <dbReference type="EMBL" id="QPG76107.1"/>
    </source>
</evidence>
<dbReference type="Gene3D" id="2.60.40.640">
    <property type="match status" value="1"/>
</dbReference>
<dbReference type="EMBL" id="CP064815">
    <property type="protein sequence ID" value="QPG76107.1"/>
    <property type="molecule type" value="Genomic_DNA"/>
</dbReference>
<organism evidence="1 2">
    <name type="scientific">Eeniella nana</name>
    <name type="common">Yeast</name>
    <name type="synonym">Brettanomyces nanus</name>
    <dbReference type="NCBI Taxonomy" id="13502"/>
    <lineage>
        <taxon>Eukaryota</taxon>
        <taxon>Fungi</taxon>
        <taxon>Dikarya</taxon>
        <taxon>Ascomycota</taxon>
        <taxon>Saccharomycotina</taxon>
        <taxon>Pichiomycetes</taxon>
        <taxon>Pichiales</taxon>
        <taxon>Pichiaceae</taxon>
        <taxon>Brettanomyces</taxon>
    </lineage>
</organism>
<evidence type="ECO:0000313" key="2">
    <source>
        <dbReference type="Proteomes" id="UP000662931"/>
    </source>
</evidence>
<accession>A0A875RW68</accession>
<dbReference type="KEGG" id="bnn:FOA43_003493"/>
<dbReference type="OrthoDB" id="3986512at2759"/>